<evidence type="ECO:0000259" key="1">
    <source>
        <dbReference type="Pfam" id="PF13976"/>
    </source>
</evidence>
<keyword evidence="3" id="KW-1185">Reference proteome</keyword>
<dbReference type="Pfam" id="PF13976">
    <property type="entry name" value="gag_pre-integrs"/>
    <property type="match status" value="1"/>
</dbReference>
<proteinExistence type="predicted"/>
<accession>A0A811US05</accession>
<dbReference type="InterPro" id="IPR025724">
    <property type="entry name" value="GAG-pre-integrase_dom"/>
</dbReference>
<feature type="domain" description="GAG-pre-integrase" evidence="1">
    <location>
        <begin position="68"/>
        <end position="113"/>
    </location>
</feature>
<comment type="caution">
    <text evidence="2">The sequence shown here is derived from an EMBL/GenBank/DDBJ whole genome shotgun (WGS) entry which is preliminary data.</text>
</comment>
<name>A0A811US05_CERCA</name>
<gene>
    <name evidence="2" type="ORF">CCAP1982_LOCUS9988</name>
</gene>
<evidence type="ECO:0000313" key="3">
    <source>
        <dbReference type="Proteomes" id="UP000606786"/>
    </source>
</evidence>
<dbReference type="EMBL" id="CAJHJT010000023">
    <property type="protein sequence ID" value="CAD7001491.1"/>
    <property type="molecule type" value="Genomic_DNA"/>
</dbReference>
<evidence type="ECO:0000313" key="2">
    <source>
        <dbReference type="EMBL" id="CAD7001491.1"/>
    </source>
</evidence>
<dbReference type="AlphaFoldDB" id="A0A811US05"/>
<reference evidence="2" key="1">
    <citation type="submission" date="2020-11" db="EMBL/GenBank/DDBJ databases">
        <authorList>
            <person name="Whitehead M."/>
        </authorList>
    </citation>
    <scope>NUCLEOTIDE SEQUENCE</scope>
    <source>
        <strain evidence="2">EGII</strain>
    </source>
</reference>
<protein>
    <submittedName>
        <fullName evidence="2">(Mediterranean fruit fly) hypothetical protein</fullName>
    </submittedName>
</protein>
<organism evidence="2 3">
    <name type="scientific">Ceratitis capitata</name>
    <name type="common">Mediterranean fruit fly</name>
    <name type="synonym">Tephritis capitata</name>
    <dbReference type="NCBI Taxonomy" id="7213"/>
    <lineage>
        <taxon>Eukaryota</taxon>
        <taxon>Metazoa</taxon>
        <taxon>Ecdysozoa</taxon>
        <taxon>Arthropoda</taxon>
        <taxon>Hexapoda</taxon>
        <taxon>Insecta</taxon>
        <taxon>Pterygota</taxon>
        <taxon>Neoptera</taxon>
        <taxon>Endopterygota</taxon>
        <taxon>Diptera</taxon>
        <taxon>Brachycera</taxon>
        <taxon>Muscomorpha</taxon>
        <taxon>Tephritoidea</taxon>
        <taxon>Tephritidae</taxon>
        <taxon>Ceratitis</taxon>
        <taxon>Ceratitis</taxon>
    </lineage>
</organism>
<dbReference type="Proteomes" id="UP000606786">
    <property type="component" value="Unassembled WGS sequence"/>
</dbReference>
<sequence>MSANKNKSNNFREIRKTLSFANNNTANITGIGNVKTIVNEKSIEERKNVESLRTNSLSVSKITNKGSNLNQSAKFSDTKQNNINTWHVRMGHLNEKDLKRASTMVHGMKFKENEKL</sequence>